<dbReference type="HAMAP" id="MF_00049_B">
    <property type="entry name" value="Leu_tRNA_synth_B"/>
    <property type="match status" value="1"/>
</dbReference>
<dbReference type="PANTHER" id="PTHR43740">
    <property type="entry name" value="LEUCYL-TRNA SYNTHETASE"/>
    <property type="match status" value="1"/>
</dbReference>
<dbReference type="EC" id="6.1.1.4" evidence="9"/>
<dbReference type="PRINTS" id="PR00985">
    <property type="entry name" value="TRNASYNTHLEU"/>
</dbReference>
<dbReference type="PANTHER" id="PTHR43740:SF2">
    <property type="entry name" value="LEUCINE--TRNA LIGASE, MITOCHONDRIAL"/>
    <property type="match status" value="1"/>
</dbReference>
<evidence type="ECO:0000259" key="11">
    <source>
        <dbReference type="Pfam" id="PF00133"/>
    </source>
</evidence>
<dbReference type="EMBL" id="BCMI01000015">
    <property type="protein sequence ID" value="GAX06287.1"/>
    <property type="molecule type" value="Genomic_DNA"/>
</dbReference>
<dbReference type="GO" id="GO:0006429">
    <property type="term" value="P:leucyl-tRNA aminoacylation"/>
    <property type="evidence" value="ECO:0007669"/>
    <property type="project" value="UniProtKB-UniRule"/>
</dbReference>
<evidence type="ECO:0000259" key="14">
    <source>
        <dbReference type="Pfam" id="PF13603"/>
    </source>
</evidence>
<dbReference type="GO" id="GO:0005524">
    <property type="term" value="F:ATP binding"/>
    <property type="evidence" value="ECO:0007669"/>
    <property type="project" value="UniProtKB-UniRule"/>
</dbReference>
<organism evidence="15 16">
    <name type="scientific">Secundilactobacillus pentosiphilus</name>
    <dbReference type="NCBI Taxonomy" id="1714682"/>
    <lineage>
        <taxon>Bacteria</taxon>
        <taxon>Bacillati</taxon>
        <taxon>Bacillota</taxon>
        <taxon>Bacilli</taxon>
        <taxon>Lactobacillales</taxon>
        <taxon>Lactobacillaceae</taxon>
        <taxon>Secundilactobacillus</taxon>
    </lineage>
</organism>
<keyword evidence="4 9" id="KW-0547">Nucleotide-binding</keyword>
<dbReference type="SUPFAM" id="SSF52374">
    <property type="entry name" value="Nucleotidylyl transferase"/>
    <property type="match status" value="1"/>
</dbReference>
<dbReference type="OrthoDB" id="9810365at2"/>
<evidence type="ECO:0000256" key="8">
    <source>
        <dbReference type="ARBA" id="ARBA00047469"/>
    </source>
</evidence>
<dbReference type="Gene3D" id="3.40.50.620">
    <property type="entry name" value="HUPs"/>
    <property type="match status" value="2"/>
</dbReference>
<dbReference type="Pfam" id="PF08264">
    <property type="entry name" value="Anticodon_1"/>
    <property type="match status" value="1"/>
</dbReference>
<dbReference type="AlphaFoldDB" id="A0A1Z5IX23"/>
<keyword evidence="6 9" id="KW-0648">Protein biosynthesis</keyword>
<dbReference type="GO" id="GO:0005829">
    <property type="term" value="C:cytosol"/>
    <property type="evidence" value="ECO:0007669"/>
    <property type="project" value="TreeGrafter"/>
</dbReference>
<dbReference type="InterPro" id="IPR002300">
    <property type="entry name" value="aa-tRNA-synth_Ia"/>
</dbReference>
<keyword evidence="3 9" id="KW-0436">Ligase</keyword>
<dbReference type="Proteomes" id="UP000198414">
    <property type="component" value="Unassembled WGS sequence"/>
</dbReference>
<evidence type="ECO:0000256" key="2">
    <source>
        <dbReference type="ARBA" id="ARBA00022490"/>
    </source>
</evidence>
<dbReference type="InterPro" id="IPR025709">
    <property type="entry name" value="Leu_tRNA-synth_edit"/>
</dbReference>
<feature type="domain" description="Leucyl-tRNA synthetase editing" evidence="14">
    <location>
        <begin position="221"/>
        <end position="402"/>
    </location>
</feature>
<feature type="domain" description="Aminoacyl-tRNA synthetase class Ia" evidence="11">
    <location>
        <begin position="415"/>
        <end position="604"/>
    </location>
</feature>
<dbReference type="NCBIfam" id="TIGR00396">
    <property type="entry name" value="leuS_bact"/>
    <property type="match status" value="1"/>
</dbReference>
<comment type="caution">
    <text evidence="15">The sequence shown here is derived from an EMBL/GenBank/DDBJ whole genome shotgun (WGS) entry which is preliminary data.</text>
</comment>
<comment type="similarity">
    <text evidence="1 9 10">Belongs to the class-I aminoacyl-tRNA synthetase family.</text>
</comment>
<name>A0A1Z5IX23_9LACO</name>
<evidence type="ECO:0000256" key="9">
    <source>
        <dbReference type="HAMAP-Rule" id="MF_00049"/>
    </source>
</evidence>
<dbReference type="GO" id="GO:0004823">
    <property type="term" value="F:leucine-tRNA ligase activity"/>
    <property type="evidence" value="ECO:0007669"/>
    <property type="project" value="UniProtKB-UniRule"/>
</dbReference>
<dbReference type="Gene3D" id="1.10.730.10">
    <property type="entry name" value="Isoleucyl-tRNA Synthetase, Domain 1"/>
    <property type="match status" value="1"/>
</dbReference>
<keyword evidence="2 9" id="KW-0963">Cytoplasm</keyword>
<comment type="catalytic activity">
    <reaction evidence="8 9">
        <text>tRNA(Leu) + L-leucine + ATP = L-leucyl-tRNA(Leu) + AMP + diphosphate</text>
        <dbReference type="Rhea" id="RHEA:11688"/>
        <dbReference type="Rhea" id="RHEA-COMP:9613"/>
        <dbReference type="Rhea" id="RHEA-COMP:9622"/>
        <dbReference type="ChEBI" id="CHEBI:30616"/>
        <dbReference type="ChEBI" id="CHEBI:33019"/>
        <dbReference type="ChEBI" id="CHEBI:57427"/>
        <dbReference type="ChEBI" id="CHEBI:78442"/>
        <dbReference type="ChEBI" id="CHEBI:78494"/>
        <dbReference type="ChEBI" id="CHEBI:456215"/>
        <dbReference type="EC" id="6.1.1.4"/>
    </reaction>
</comment>
<evidence type="ECO:0000313" key="15">
    <source>
        <dbReference type="EMBL" id="GAX06287.1"/>
    </source>
</evidence>
<feature type="binding site" evidence="9">
    <location>
        <position position="581"/>
    </location>
    <ligand>
        <name>ATP</name>
        <dbReference type="ChEBI" id="CHEBI:30616"/>
    </ligand>
</feature>
<evidence type="ECO:0000256" key="7">
    <source>
        <dbReference type="ARBA" id="ARBA00023146"/>
    </source>
</evidence>
<dbReference type="InterPro" id="IPR014729">
    <property type="entry name" value="Rossmann-like_a/b/a_fold"/>
</dbReference>
<dbReference type="SUPFAM" id="SSF47323">
    <property type="entry name" value="Anticodon-binding domain of a subclass of class I aminoacyl-tRNA synthetases"/>
    <property type="match status" value="1"/>
</dbReference>
<evidence type="ECO:0000313" key="16">
    <source>
        <dbReference type="Proteomes" id="UP000198414"/>
    </source>
</evidence>
<dbReference type="Pfam" id="PF00133">
    <property type="entry name" value="tRNA-synt_1"/>
    <property type="match status" value="1"/>
</dbReference>
<feature type="short sequence motif" description="'KMSKS' region" evidence="9">
    <location>
        <begin position="578"/>
        <end position="582"/>
    </location>
</feature>
<comment type="subcellular location">
    <subcellularLocation>
        <location evidence="9">Cytoplasm</location>
    </subcellularLocation>
</comment>
<dbReference type="FunFam" id="3.40.50.620:FF:000077">
    <property type="entry name" value="Leucine--tRNA ligase"/>
    <property type="match status" value="1"/>
</dbReference>
<sequence length="807" mass="92416">MAYNHTIIERKWQHYWKEHKTFKTSDNESKPKFYTLDMFPYPSGQGLHVGHPEGYTATDIIARMKRMQGYNVLHPMGWDAFGLPAEQYALKTGHNPKDFTAQNIKTFKRQIRSLGFSYDWDREINTTDPAYYKWTQWIFEQLYKKGLAYEDKIMVNWAPDFMGGTVVANEEVVDGKTERGGYPVYRVPMTQWVLRITKYADRLLKDLDDLDWPESIKEQQRNWIGRSEGASVFFKVAGDEDKQIEVYTTRPDTLFGASYMVLAPEHELVDQITTPEQASEVAAYKEEIESRSDLERTDLNKNKTGVFTGAYGINPINGEKVPIWIGDYVLASYGTGAIMAVPAHDDRDYEFAHKFNLPIKPVIEGGNVDEAAYTGDGQHINSGFLNGMDKKTAIKAAIDWLEEHDAGKKKVNYRLRDWIFSRQRYWGEPIPVIHWEDGETTLVPEDELPLRLPATKQLEPSGTGESPLANVDDWVNVVDKNGRKGKRETNTMPQWAGSSWYFLRYIDPHNDKMIADPEKLKYWLPVDLYIGGAEHAVLHLLYARFWHKFLYDLGVVPTKEPFQKLVNQGMILGTNHEKMSKSKGNVINPDEIVEKYGADTLRVYEMFMGPLEGSKPWSTEGIAGAYRWLDRVWRLIIDDNNHLRDRVTTINDGKLDLIYNQTVKTVSEDMKELRFNVAISQMMVFVNEAFKADSLPLVYMEGLVKMLAPIAPHITEELWSLMGHDNSIAYAKWPTYDESKLVVDQVEIAVQVNGKVRGHITVATDADKETVKDAALADDELKSYTEGHDIRKVIVVPKKIVNIVVAK</sequence>
<dbReference type="InterPro" id="IPR013155">
    <property type="entry name" value="M/V/L/I-tRNA-synth_anticd-bd"/>
</dbReference>
<evidence type="ECO:0000256" key="10">
    <source>
        <dbReference type="RuleBase" id="RU363035"/>
    </source>
</evidence>
<evidence type="ECO:0000256" key="3">
    <source>
        <dbReference type="ARBA" id="ARBA00022598"/>
    </source>
</evidence>
<dbReference type="FunFam" id="3.10.20.590:FF:000001">
    <property type="entry name" value="Leucine--tRNA ligase"/>
    <property type="match status" value="1"/>
</dbReference>
<accession>A0A1Z5IX23</accession>
<evidence type="ECO:0000259" key="13">
    <source>
        <dbReference type="Pfam" id="PF09334"/>
    </source>
</evidence>
<gene>
    <name evidence="9 15" type="primary">leuS</name>
    <name evidence="15" type="ORF">IWT25_01628</name>
</gene>
<dbReference type="PROSITE" id="PS00178">
    <property type="entry name" value="AA_TRNA_LIGASE_I"/>
    <property type="match status" value="1"/>
</dbReference>
<keyword evidence="7 9" id="KW-0030">Aminoacyl-tRNA synthetase</keyword>
<evidence type="ECO:0000256" key="5">
    <source>
        <dbReference type="ARBA" id="ARBA00022840"/>
    </source>
</evidence>
<dbReference type="Gene3D" id="3.10.20.590">
    <property type="match status" value="1"/>
</dbReference>
<dbReference type="InterPro" id="IPR015413">
    <property type="entry name" value="Methionyl/Leucyl_tRNA_Synth"/>
</dbReference>
<evidence type="ECO:0000256" key="4">
    <source>
        <dbReference type="ARBA" id="ARBA00022741"/>
    </source>
</evidence>
<proteinExistence type="inferred from homology"/>
<dbReference type="InterPro" id="IPR009008">
    <property type="entry name" value="Val/Leu/Ile-tRNA-synth_edit"/>
</dbReference>
<dbReference type="Pfam" id="PF13603">
    <property type="entry name" value="tRNA-synt_1_2"/>
    <property type="match status" value="1"/>
</dbReference>
<evidence type="ECO:0000259" key="12">
    <source>
        <dbReference type="Pfam" id="PF08264"/>
    </source>
</evidence>
<dbReference type="CDD" id="cd00812">
    <property type="entry name" value="LeuRS_core"/>
    <property type="match status" value="1"/>
</dbReference>
<dbReference type="InterPro" id="IPR001412">
    <property type="entry name" value="aa-tRNA-synth_I_CS"/>
</dbReference>
<dbReference type="InterPro" id="IPR002302">
    <property type="entry name" value="Leu-tRNA-ligase"/>
</dbReference>
<keyword evidence="5 9" id="KW-0067">ATP-binding</keyword>
<comment type="caution">
    <text evidence="9">Lacks conserved residue(s) required for the propagation of feature annotation.</text>
</comment>
<feature type="domain" description="Methionyl/Valyl/Leucyl/Isoleucyl-tRNA synthetase anticodon-binding" evidence="12">
    <location>
        <begin position="659"/>
        <end position="770"/>
    </location>
</feature>
<dbReference type="Pfam" id="PF09334">
    <property type="entry name" value="tRNA-synt_1g"/>
    <property type="match status" value="1"/>
</dbReference>
<dbReference type="CDD" id="cd07958">
    <property type="entry name" value="Anticodon_Ia_Leu_BEm"/>
    <property type="match status" value="1"/>
</dbReference>
<dbReference type="RefSeq" id="WP_089121348.1">
    <property type="nucleotide sequence ID" value="NZ_BCMI01000015.1"/>
</dbReference>
<evidence type="ECO:0000256" key="1">
    <source>
        <dbReference type="ARBA" id="ARBA00005594"/>
    </source>
</evidence>
<dbReference type="FunFam" id="3.40.50.620:FF:000056">
    <property type="entry name" value="Leucine--tRNA ligase"/>
    <property type="match status" value="1"/>
</dbReference>
<dbReference type="SUPFAM" id="SSF50677">
    <property type="entry name" value="ValRS/IleRS/LeuRS editing domain"/>
    <property type="match status" value="1"/>
</dbReference>
<dbReference type="Gene3D" id="3.90.740.10">
    <property type="entry name" value="Valyl/Leucyl/Isoleucyl-tRNA synthetase, editing domain"/>
    <property type="match status" value="1"/>
</dbReference>
<reference evidence="15 16" key="1">
    <citation type="submission" date="2015-11" db="EMBL/GenBank/DDBJ databases">
        <title>Draft genome sequences of new species of the genus Lactobacillus isolated from orchardgrass silage.</title>
        <authorList>
            <person name="Tohno M."/>
            <person name="Tanizawa Y."/>
            <person name="Arita M."/>
        </authorList>
    </citation>
    <scope>NUCLEOTIDE SEQUENCE [LARGE SCALE GENOMIC DNA]</scope>
    <source>
        <strain evidence="15 16">IWT25</strain>
    </source>
</reference>
<dbReference type="GO" id="GO:0002161">
    <property type="term" value="F:aminoacyl-tRNA deacylase activity"/>
    <property type="evidence" value="ECO:0007669"/>
    <property type="project" value="InterPro"/>
</dbReference>
<dbReference type="InterPro" id="IPR009080">
    <property type="entry name" value="tRNAsynth_Ia_anticodon-bd"/>
</dbReference>
<evidence type="ECO:0000256" key="6">
    <source>
        <dbReference type="ARBA" id="ARBA00022917"/>
    </source>
</evidence>
<dbReference type="FunFam" id="1.10.730.10:FF:000011">
    <property type="entry name" value="Leucine--tRNA ligase chloroplastic/mitochondrial"/>
    <property type="match status" value="1"/>
</dbReference>
<feature type="domain" description="Methionyl/Leucyl tRNA synthetase" evidence="13">
    <location>
        <begin position="39"/>
        <end position="158"/>
    </location>
</feature>
<protein>
    <recommendedName>
        <fullName evidence="9">Leucine--tRNA ligase</fullName>
        <ecNumber evidence="9">6.1.1.4</ecNumber>
    </recommendedName>
    <alternativeName>
        <fullName evidence="9">Leucyl-tRNA synthetase</fullName>
        <shortName evidence="9">LeuRS</shortName>
    </alternativeName>
</protein>